<dbReference type="GO" id="GO:0003677">
    <property type="term" value="F:DNA binding"/>
    <property type="evidence" value="ECO:0007669"/>
    <property type="project" value="UniProtKB-KW"/>
</dbReference>
<keyword evidence="2" id="KW-0238">DNA-binding</keyword>
<evidence type="ECO:0000256" key="2">
    <source>
        <dbReference type="ARBA" id="ARBA00023125"/>
    </source>
</evidence>
<organism evidence="5 6">
    <name type="scientific">Kluyvera genomosp. 3</name>
    <dbReference type="NCBI Taxonomy" id="2774055"/>
    <lineage>
        <taxon>Bacteria</taxon>
        <taxon>Pseudomonadati</taxon>
        <taxon>Pseudomonadota</taxon>
        <taxon>Gammaproteobacteria</taxon>
        <taxon>Enterobacterales</taxon>
        <taxon>Enterobacteriaceae</taxon>
        <taxon>Kluyvera</taxon>
    </lineage>
</organism>
<evidence type="ECO:0000259" key="4">
    <source>
        <dbReference type="PROSITE" id="PS50949"/>
    </source>
</evidence>
<dbReference type="Pfam" id="PF00392">
    <property type="entry name" value="GntR"/>
    <property type="match status" value="1"/>
</dbReference>
<dbReference type="SUPFAM" id="SSF46785">
    <property type="entry name" value="Winged helix' DNA-binding domain"/>
    <property type="match status" value="1"/>
</dbReference>
<dbReference type="SMART" id="SM00866">
    <property type="entry name" value="UTRA"/>
    <property type="match status" value="1"/>
</dbReference>
<dbReference type="InterPro" id="IPR036390">
    <property type="entry name" value="WH_DNA-bd_sf"/>
</dbReference>
<gene>
    <name evidence="5" type="ORF">GY169_16515</name>
</gene>
<evidence type="ECO:0000313" key="6">
    <source>
        <dbReference type="Proteomes" id="UP000503580"/>
    </source>
</evidence>
<dbReference type="InterPro" id="IPR036388">
    <property type="entry name" value="WH-like_DNA-bd_sf"/>
</dbReference>
<reference evidence="5 6" key="1">
    <citation type="submission" date="2020-02" db="EMBL/GenBank/DDBJ databases">
        <title>Whole genome PO2S7.</title>
        <authorList>
            <person name="Singha K.M."/>
        </authorList>
    </citation>
    <scope>NUCLEOTIDE SEQUENCE [LARGE SCALE GENOMIC DNA]</scope>
    <source>
        <strain evidence="5 6">PO2S7</strain>
    </source>
</reference>
<name>A0A6G9RPV9_9ENTR</name>
<dbReference type="Proteomes" id="UP000503580">
    <property type="component" value="Chromosome"/>
</dbReference>
<dbReference type="InterPro" id="IPR050679">
    <property type="entry name" value="Bact_HTH_transcr_reg"/>
</dbReference>
<dbReference type="GO" id="GO:0003700">
    <property type="term" value="F:DNA-binding transcription factor activity"/>
    <property type="evidence" value="ECO:0007669"/>
    <property type="project" value="InterPro"/>
</dbReference>
<dbReference type="EMBL" id="CP050321">
    <property type="protein sequence ID" value="QIR28317.1"/>
    <property type="molecule type" value="Genomic_DNA"/>
</dbReference>
<sequence length="249" mass="28789">MRINKKSKLPLYAQLFELITQQISAGEFKEGEQLPFERELCQQYEISRTTVRQAMSELEKEGYIKKIHGKGMFVQGQAVKQSLMTVYNFHEEMKRLHKTPGSTLLHFSLTTPPTRITQKLNTEDAVYHIIRLRLADNEPILYEETYLVASNFPELKKEDIENYGLYHALKEKYHLSIRRAVDTFRAINIKKDIAKHLNETTGSPGLQIERIAFSDDIPIEYTIEIARGSKFEYTIELQGVTMNSSITAV</sequence>
<dbReference type="CDD" id="cd07377">
    <property type="entry name" value="WHTH_GntR"/>
    <property type="match status" value="1"/>
</dbReference>
<dbReference type="SUPFAM" id="SSF64288">
    <property type="entry name" value="Chorismate lyase-like"/>
    <property type="match status" value="1"/>
</dbReference>
<dbReference type="AlphaFoldDB" id="A0A6G9RPV9"/>
<dbReference type="PRINTS" id="PR00035">
    <property type="entry name" value="HTHGNTR"/>
</dbReference>
<dbReference type="InterPro" id="IPR000524">
    <property type="entry name" value="Tscrpt_reg_HTH_GntR"/>
</dbReference>
<dbReference type="PANTHER" id="PTHR44846">
    <property type="entry name" value="MANNOSYL-D-GLYCERATE TRANSPORT/METABOLISM SYSTEM REPRESSOR MNGR-RELATED"/>
    <property type="match status" value="1"/>
</dbReference>
<accession>A0A6G9RPV9</accession>
<dbReference type="Pfam" id="PF07702">
    <property type="entry name" value="UTRA"/>
    <property type="match status" value="1"/>
</dbReference>
<keyword evidence="1" id="KW-0805">Transcription regulation</keyword>
<proteinExistence type="predicted"/>
<dbReference type="InterPro" id="IPR028978">
    <property type="entry name" value="Chorismate_lyase_/UTRA_dom_sf"/>
</dbReference>
<evidence type="ECO:0000313" key="5">
    <source>
        <dbReference type="EMBL" id="QIR28317.1"/>
    </source>
</evidence>
<protein>
    <submittedName>
        <fullName evidence="5">GntR family transcriptional regulator</fullName>
    </submittedName>
</protein>
<dbReference type="Gene3D" id="1.10.10.10">
    <property type="entry name" value="Winged helix-like DNA-binding domain superfamily/Winged helix DNA-binding domain"/>
    <property type="match status" value="1"/>
</dbReference>
<feature type="domain" description="HTH gntR-type" evidence="4">
    <location>
        <begin position="9"/>
        <end position="77"/>
    </location>
</feature>
<dbReference type="PANTHER" id="PTHR44846:SF1">
    <property type="entry name" value="MANNOSYL-D-GLYCERATE TRANSPORT_METABOLISM SYSTEM REPRESSOR MNGR-RELATED"/>
    <property type="match status" value="1"/>
</dbReference>
<dbReference type="FunFam" id="1.10.10.10:FF:000079">
    <property type="entry name" value="GntR family transcriptional regulator"/>
    <property type="match status" value="1"/>
</dbReference>
<evidence type="ECO:0000256" key="1">
    <source>
        <dbReference type="ARBA" id="ARBA00023015"/>
    </source>
</evidence>
<dbReference type="KEGG" id="kgn:GY169_16515"/>
<keyword evidence="6" id="KW-1185">Reference proteome</keyword>
<keyword evidence="3" id="KW-0804">Transcription</keyword>
<dbReference type="Gene3D" id="3.40.1410.10">
    <property type="entry name" value="Chorismate lyase-like"/>
    <property type="match status" value="1"/>
</dbReference>
<dbReference type="GO" id="GO:0045892">
    <property type="term" value="P:negative regulation of DNA-templated transcription"/>
    <property type="evidence" value="ECO:0007669"/>
    <property type="project" value="TreeGrafter"/>
</dbReference>
<dbReference type="PROSITE" id="PS50949">
    <property type="entry name" value="HTH_GNTR"/>
    <property type="match status" value="1"/>
</dbReference>
<dbReference type="SMART" id="SM00345">
    <property type="entry name" value="HTH_GNTR"/>
    <property type="match status" value="1"/>
</dbReference>
<evidence type="ECO:0000256" key="3">
    <source>
        <dbReference type="ARBA" id="ARBA00023163"/>
    </source>
</evidence>
<dbReference type="InterPro" id="IPR011663">
    <property type="entry name" value="UTRA"/>
</dbReference>
<dbReference type="RefSeq" id="WP_167576370.1">
    <property type="nucleotide sequence ID" value="NZ_CP050321.1"/>
</dbReference>